<feature type="transmembrane region" description="Helical" evidence="5">
    <location>
        <begin position="173"/>
        <end position="191"/>
    </location>
</feature>
<reference evidence="7" key="1">
    <citation type="submission" date="2023-10" db="EMBL/GenBank/DDBJ databases">
        <authorList>
            <person name="Chen Y."/>
            <person name="Shah S."/>
            <person name="Dougan E. K."/>
            <person name="Thang M."/>
            <person name="Chan C."/>
        </authorList>
    </citation>
    <scope>NUCLEOTIDE SEQUENCE [LARGE SCALE GENOMIC DNA]</scope>
</reference>
<keyword evidence="4 5" id="KW-0472">Membrane</keyword>
<comment type="caution">
    <text evidence="7">The sequence shown here is derived from an EMBL/GenBank/DDBJ whole genome shotgun (WGS) entry which is preliminary data.</text>
</comment>
<sequence length="265" mass="28255">MVDGREAALAPGCSAEVEPGLGSSIGSPVCEGGKASPRAITLNLICGGFGLGIFSLPWSTAGASLFPGLLIIVGTVALNAWTVSILVEGAERYQAFDLGALLSNLPSRISGPAQLATNVSVWIVLWGSQVGYIDVLTDALMEILPFHQRSLGVFLSSIVVLPLGFLDQRYLNFTSALAVVVNLYIFIVMALQPAKGQADICLVGDGRGDISMVSVMMMAIVIQMCVLPMYKESWRTDRQRSSARRCSPVSRAWPASSVFSPWWAT</sequence>
<keyword evidence="8" id="KW-1185">Reference proteome</keyword>
<dbReference type="EMBL" id="CAUYUJ010020302">
    <property type="protein sequence ID" value="CAK0897243.1"/>
    <property type="molecule type" value="Genomic_DNA"/>
</dbReference>
<dbReference type="Pfam" id="PF01490">
    <property type="entry name" value="Aa_trans"/>
    <property type="match status" value="1"/>
</dbReference>
<evidence type="ECO:0000256" key="2">
    <source>
        <dbReference type="ARBA" id="ARBA00022692"/>
    </source>
</evidence>
<evidence type="ECO:0000256" key="5">
    <source>
        <dbReference type="SAM" id="Phobius"/>
    </source>
</evidence>
<proteinExistence type="predicted"/>
<feature type="domain" description="Amino acid transporter transmembrane" evidence="6">
    <location>
        <begin position="34"/>
        <end position="191"/>
    </location>
</feature>
<name>A0ABN9XCE4_9DINO</name>
<feature type="transmembrane region" description="Helical" evidence="5">
    <location>
        <begin position="40"/>
        <end position="59"/>
    </location>
</feature>
<evidence type="ECO:0000256" key="1">
    <source>
        <dbReference type="ARBA" id="ARBA00004141"/>
    </source>
</evidence>
<comment type="subcellular location">
    <subcellularLocation>
        <location evidence="1">Membrane</location>
        <topology evidence="1">Multi-pass membrane protein</topology>
    </subcellularLocation>
</comment>
<dbReference type="Proteomes" id="UP001189429">
    <property type="component" value="Unassembled WGS sequence"/>
</dbReference>
<gene>
    <name evidence="7" type="ORF">PCOR1329_LOCUS75488</name>
</gene>
<evidence type="ECO:0000313" key="7">
    <source>
        <dbReference type="EMBL" id="CAK0897243.1"/>
    </source>
</evidence>
<dbReference type="InterPro" id="IPR013057">
    <property type="entry name" value="AA_transpt_TM"/>
</dbReference>
<dbReference type="PANTHER" id="PTHR22950">
    <property type="entry name" value="AMINO ACID TRANSPORTER"/>
    <property type="match status" value="1"/>
</dbReference>
<feature type="transmembrane region" description="Helical" evidence="5">
    <location>
        <begin position="211"/>
        <end position="230"/>
    </location>
</feature>
<feature type="transmembrane region" description="Helical" evidence="5">
    <location>
        <begin position="65"/>
        <end position="87"/>
    </location>
</feature>
<accession>A0ABN9XCE4</accession>
<organism evidence="7 8">
    <name type="scientific">Prorocentrum cordatum</name>
    <dbReference type="NCBI Taxonomy" id="2364126"/>
    <lineage>
        <taxon>Eukaryota</taxon>
        <taxon>Sar</taxon>
        <taxon>Alveolata</taxon>
        <taxon>Dinophyceae</taxon>
        <taxon>Prorocentrales</taxon>
        <taxon>Prorocentraceae</taxon>
        <taxon>Prorocentrum</taxon>
    </lineage>
</organism>
<keyword evidence="2 5" id="KW-0812">Transmembrane</keyword>
<keyword evidence="3 5" id="KW-1133">Transmembrane helix</keyword>
<evidence type="ECO:0000313" key="8">
    <source>
        <dbReference type="Proteomes" id="UP001189429"/>
    </source>
</evidence>
<evidence type="ECO:0000256" key="4">
    <source>
        <dbReference type="ARBA" id="ARBA00023136"/>
    </source>
</evidence>
<evidence type="ECO:0000256" key="3">
    <source>
        <dbReference type="ARBA" id="ARBA00022989"/>
    </source>
</evidence>
<protein>
    <recommendedName>
        <fullName evidence="6">Amino acid transporter transmembrane domain-containing protein</fullName>
    </recommendedName>
</protein>
<evidence type="ECO:0000259" key="6">
    <source>
        <dbReference type="Pfam" id="PF01490"/>
    </source>
</evidence>